<dbReference type="HAMAP" id="MF_01270">
    <property type="entry name" value="AnhMurNAc_kinase"/>
    <property type="match status" value="1"/>
</dbReference>
<evidence type="ECO:0000313" key="4">
    <source>
        <dbReference type="Proteomes" id="UP001589793"/>
    </source>
</evidence>
<dbReference type="Proteomes" id="UP001589793">
    <property type="component" value="Unassembled WGS sequence"/>
</dbReference>
<feature type="binding site" evidence="1">
    <location>
        <begin position="9"/>
        <end position="16"/>
    </location>
    <ligand>
        <name>ATP</name>
        <dbReference type="ChEBI" id="CHEBI:30616"/>
    </ligand>
</feature>
<dbReference type="Gene3D" id="3.30.420.40">
    <property type="match status" value="2"/>
</dbReference>
<dbReference type="EC" id="2.7.1.170" evidence="1"/>
<dbReference type="InterPro" id="IPR005338">
    <property type="entry name" value="Anhydro_N_Ac-Mur_kinase"/>
</dbReference>
<comment type="pathway">
    <text evidence="1">Amino-sugar metabolism; 1,6-anhydro-N-acetylmuramate degradation.</text>
</comment>
<protein>
    <recommendedName>
        <fullName evidence="1">Anhydro-N-acetylmuramic acid kinase</fullName>
        <ecNumber evidence="1">2.7.1.170</ecNumber>
    </recommendedName>
    <alternativeName>
        <fullName evidence="1">AnhMurNAc kinase</fullName>
    </alternativeName>
</protein>
<dbReference type="PANTHER" id="PTHR30605:SF0">
    <property type="entry name" value="ANHYDRO-N-ACETYLMURAMIC ACID KINASE"/>
    <property type="match status" value="1"/>
</dbReference>
<name>A0ABV6R922_9MICO</name>
<dbReference type="Pfam" id="PF03702">
    <property type="entry name" value="AnmK"/>
    <property type="match status" value="1"/>
</dbReference>
<proteinExistence type="inferred from homology"/>
<dbReference type="PANTHER" id="PTHR30605">
    <property type="entry name" value="ANHYDRO-N-ACETYLMURAMIC ACID KINASE"/>
    <property type="match status" value="1"/>
</dbReference>
<keyword evidence="4" id="KW-1185">Reference proteome</keyword>
<dbReference type="RefSeq" id="WP_376979080.1">
    <property type="nucleotide sequence ID" value="NZ_JBHLSV010000005.1"/>
</dbReference>
<comment type="caution">
    <text evidence="3">The sequence shown here is derived from an EMBL/GenBank/DDBJ whole genome shotgun (WGS) entry which is preliminary data.</text>
</comment>
<accession>A0ABV6R922</accession>
<keyword evidence="1 3" id="KW-0418">Kinase</keyword>
<keyword evidence="1" id="KW-0547">Nucleotide-binding</keyword>
<evidence type="ECO:0000256" key="2">
    <source>
        <dbReference type="SAM" id="MobiDB-lite"/>
    </source>
</evidence>
<comment type="similarity">
    <text evidence="1">Belongs to the anhydro-N-acetylmuramic acid kinase family.</text>
</comment>
<reference evidence="3 4" key="1">
    <citation type="submission" date="2024-09" db="EMBL/GenBank/DDBJ databases">
        <authorList>
            <person name="Sun Q."/>
            <person name="Mori K."/>
        </authorList>
    </citation>
    <scope>NUCLEOTIDE SEQUENCE [LARGE SCALE GENOMIC DNA]</scope>
    <source>
        <strain evidence="3 4">CICC 10874</strain>
    </source>
</reference>
<dbReference type="InterPro" id="IPR043129">
    <property type="entry name" value="ATPase_NBD"/>
</dbReference>
<feature type="region of interest" description="Disordered" evidence="2">
    <location>
        <begin position="368"/>
        <end position="391"/>
    </location>
</feature>
<keyword evidence="1" id="KW-0067">ATP-binding</keyword>
<organism evidence="3 4">
    <name type="scientific">Brachybacterium hainanense</name>
    <dbReference type="NCBI Taxonomy" id="1541174"/>
    <lineage>
        <taxon>Bacteria</taxon>
        <taxon>Bacillati</taxon>
        <taxon>Actinomycetota</taxon>
        <taxon>Actinomycetes</taxon>
        <taxon>Micrococcales</taxon>
        <taxon>Dermabacteraceae</taxon>
        <taxon>Brachybacterium</taxon>
    </lineage>
</organism>
<keyword evidence="1 3" id="KW-0808">Transferase</keyword>
<comment type="catalytic activity">
    <reaction evidence="1">
        <text>1,6-anhydro-N-acetyl-beta-muramate + ATP + H2O = N-acetyl-D-muramate 6-phosphate + ADP + H(+)</text>
        <dbReference type="Rhea" id="RHEA:24952"/>
        <dbReference type="ChEBI" id="CHEBI:15377"/>
        <dbReference type="ChEBI" id="CHEBI:15378"/>
        <dbReference type="ChEBI" id="CHEBI:30616"/>
        <dbReference type="ChEBI" id="CHEBI:58690"/>
        <dbReference type="ChEBI" id="CHEBI:58722"/>
        <dbReference type="ChEBI" id="CHEBI:456216"/>
        <dbReference type="EC" id="2.7.1.170"/>
    </reaction>
</comment>
<dbReference type="NCBIfam" id="NF007146">
    <property type="entry name" value="PRK09585.2-6"/>
    <property type="match status" value="1"/>
</dbReference>
<dbReference type="EMBL" id="JBHLSV010000005">
    <property type="protein sequence ID" value="MFC0673480.1"/>
    <property type="molecule type" value="Genomic_DNA"/>
</dbReference>
<comment type="pathway">
    <text evidence="1">Cell wall biogenesis; peptidoglycan recycling.</text>
</comment>
<dbReference type="GO" id="GO:0016301">
    <property type="term" value="F:kinase activity"/>
    <property type="evidence" value="ECO:0007669"/>
    <property type="project" value="UniProtKB-KW"/>
</dbReference>
<evidence type="ECO:0000256" key="1">
    <source>
        <dbReference type="HAMAP-Rule" id="MF_01270"/>
    </source>
</evidence>
<gene>
    <name evidence="1" type="primary">anmK</name>
    <name evidence="3" type="ORF">ACFFF6_05875</name>
</gene>
<sequence>MRILGLISGTSHDGIDGAVVDIDAEGEGLAARTVHRDTTPYPPALRARLVAALPPAATTLADLARLDTEIGQAFADAAAAQIAAAGPVDLIVSHGQTVFHWLDGAQVRGTLQIGQAAWIAERTGSPVLSDVRIRDITAGGQGAPLASRLDALLLAGRGRVGALNMGGISNVTLVGPGPADPVRAFDIGPAGALLDAVVSGRGLHPSGYDEGGEIAATGTVDRELLDQLLEEPFYRQPAPKSTGKELFHAEYVAAALSRRGREVEDADLVATLTELTVRTIVDALAPEELAELFVSGGGARNAVIMAGIARGLPGTQVRLSDALGIGADEKEAVLMALLGYLTWHGIPGSVPSATGARGGRLLGTLCPGSGPLRLPDPAPAPTRMRMRGGVG</sequence>
<dbReference type="SUPFAM" id="SSF53067">
    <property type="entry name" value="Actin-like ATPase domain"/>
    <property type="match status" value="1"/>
</dbReference>
<keyword evidence="1" id="KW-0119">Carbohydrate metabolism</keyword>
<comment type="function">
    <text evidence="1">Catalyzes the specific phosphorylation of 1,6-anhydro-N-acetylmuramic acid (anhMurNAc) with the simultaneous cleavage of the 1,6-anhydro ring, generating MurNAc-6-P. Is required for the utilization of anhMurNAc either imported from the medium or derived from its own cell wall murein, and thus plays a role in cell wall recycling.</text>
</comment>
<evidence type="ECO:0000313" key="3">
    <source>
        <dbReference type="EMBL" id="MFC0673480.1"/>
    </source>
</evidence>